<proteinExistence type="predicted"/>
<dbReference type="NCBIfam" id="TIGR01460">
    <property type="entry name" value="HAD-SF-IIA"/>
    <property type="match status" value="1"/>
</dbReference>
<protein>
    <submittedName>
        <fullName evidence="1">HAD-IIA family hydrolase</fullName>
    </submittedName>
</protein>
<dbReference type="PANTHER" id="PTHR19288:SF95">
    <property type="entry name" value="D-GLYCEROL 3-PHOSPHATE PHOSPHATASE"/>
    <property type="match status" value="1"/>
</dbReference>
<accession>A0A4Q9KLY9</accession>
<keyword evidence="1" id="KW-0378">Hydrolase</keyword>
<dbReference type="Pfam" id="PF13242">
    <property type="entry name" value="Hydrolase_like"/>
    <property type="match status" value="1"/>
</dbReference>
<keyword evidence="2" id="KW-1185">Reference proteome</keyword>
<dbReference type="InterPro" id="IPR023214">
    <property type="entry name" value="HAD_sf"/>
</dbReference>
<evidence type="ECO:0000313" key="2">
    <source>
        <dbReference type="Proteomes" id="UP000291933"/>
    </source>
</evidence>
<dbReference type="InterPro" id="IPR036412">
    <property type="entry name" value="HAD-like_sf"/>
</dbReference>
<comment type="caution">
    <text evidence="1">The sequence shown here is derived from an EMBL/GenBank/DDBJ whole genome shotgun (WGS) entry which is preliminary data.</text>
</comment>
<evidence type="ECO:0000313" key="1">
    <source>
        <dbReference type="EMBL" id="TBT95245.1"/>
    </source>
</evidence>
<reference evidence="1 2" key="1">
    <citation type="submission" date="2019-01" db="EMBL/GenBank/DDBJ databases">
        <title>Lactibacter flavus gen. nov., sp. nov., a novel bacterium of the family Propionibacteriaceae isolated from raw milk and dairy products.</title>
        <authorList>
            <person name="Huptas C."/>
            <person name="Wenning M."/>
            <person name="Breitenwieser F."/>
            <person name="Doll E."/>
            <person name="Von Neubeck M."/>
            <person name="Busse H.-J."/>
            <person name="Scherer S."/>
        </authorList>
    </citation>
    <scope>NUCLEOTIDE SEQUENCE [LARGE SCALE GENOMIC DNA]</scope>
    <source>
        <strain evidence="1 2">DSM 22130</strain>
    </source>
</reference>
<dbReference type="GO" id="GO:0005737">
    <property type="term" value="C:cytoplasm"/>
    <property type="evidence" value="ECO:0007669"/>
    <property type="project" value="TreeGrafter"/>
</dbReference>
<dbReference type="InterPro" id="IPR006357">
    <property type="entry name" value="HAD-SF_hydro_IIA"/>
</dbReference>
<dbReference type="Pfam" id="PF13344">
    <property type="entry name" value="Hydrolase_6"/>
    <property type="match status" value="1"/>
</dbReference>
<name>A0A4Q9KLY9_PROTD</name>
<dbReference type="Proteomes" id="UP000291933">
    <property type="component" value="Unassembled WGS sequence"/>
</dbReference>
<dbReference type="Gene3D" id="3.40.50.1000">
    <property type="entry name" value="HAD superfamily/HAD-like"/>
    <property type="match status" value="2"/>
</dbReference>
<dbReference type="EMBL" id="SDMR01000006">
    <property type="protein sequence ID" value="TBT95245.1"/>
    <property type="molecule type" value="Genomic_DNA"/>
</dbReference>
<dbReference type="PANTHER" id="PTHR19288">
    <property type="entry name" value="4-NITROPHENYLPHOSPHATASE-RELATED"/>
    <property type="match status" value="1"/>
</dbReference>
<dbReference type="SUPFAM" id="SSF56784">
    <property type="entry name" value="HAD-like"/>
    <property type="match status" value="1"/>
</dbReference>
<gene>
    <name evidence="1" type="ORF">ET996_06960</name>
</gene>
<dbReference type="GO" id="GO:0016791">
    <property type="term" value="F:phosphatase activity"/>
    <property type="evidence" value="ECO:0007669"/>
    <property type="project" value="TreeGrafter"/>
</dbReference>
<organism evidence="1 2">
    <name type="scientific">Propioniciclava tarda</name>
    <dbReference type="NCBI Taxonomy" id="433330"/>
    <lineage>
        <taxon>Bacteria</taxon>
        <taxon>Bacillati</taxon>
        <taxon>Actinomycetota</taxon>
        <taxon>Actinomycetes</taxon>
        <taxon>Propionibacteriales</taxon>
        <taxon>Propionibacteriaceae</taxon>
        <taxon>Propioniciclava</taxon>
    </lineage>
</organism>
<dbReference type="AlphaFoldDB" id="A0A4Q9KLY9"/>
<sequence>MMGALIDGHDVAMFDLDGVVYLGPEPVAGAVEGITALQARGVRTVYVTNNAARPAQTVADQLRSMGFTVQLDDLVTSAQAAAGLMRRELPAGAKVLVAGTSNLVDHMTEAGFEVVASASDRPDAIVQGYDPDMTWRRLDEAAIAVQNGARWYACNTDSTRPTERGLVPGAGVAVQAVQVTTRTTPTVTGKPFRPLMEEAVRRTAAKNPIFVGDRLDTDIAGACTIGIDSCLVFTGVHGKQDLIEAPADRRPTSIAWDVPGLLLPARATNADAHGVRCRDAYVSAPEGVATVRGDLGDREGQLDALWALAQLVWARPGLQYAAALGDLNAVH</sequence>
<dbReference type="OrthoDB" id="9810449at2"/>